<dbReference type="Gene3D" id="3.40.50.720">
    <property type="entry name" value="NAD(P)-binding Rossmann-like Domain"/>
    <property type="match status" value="1"/>
</dbReference>
<evidence type="ECO:0000256" key="5">
    <source>
        <dbReference type="ARBA" id="ARBA00023211"/>
    </source>
</evidence>
<dbReference type="KEGG" id="phy:AJ81_01665"/>
<evidence type="ECO:0000256" key="7">
    <source>
        <dbReference type="PIRSR" id="PIRSR601088-2"/>
    </source>
</evidence>
<keyword evidence="8" id="KW-0533">Nickel</keyword>
<keyword evidence="4 10" id="KW-0520">NAD</keyword>
<dbReference type="PRINTS" id="PR00732">
    <property type="entry name" value="GLHYDRLASE4"/>
</dbReference>
<dbReference type="InterPro" id="IPR015955">
    <property type="entry name" value="Lactate_DH/Glyco_Ohase_4_C"/>
</dbReference>
<evidence type="ECO:0000256" key="2">
    <source>
        <dbReference type="ARBA" id="ARBA00022723"/>
    </source>
</evidence>
<keyword evidence="13" id="KW-1185">Reference proteome</keyword>
<evidence type="ECO:0000256" key="4">
    <source>
        <dbReference type="ARBA" id="ARBA00023027"/>
    </source>
</evidence>
<evidence type="ECO:0000313" key="13">
    <source>
        <dbReference type="Proteomes" id="UP000077469"/>
    </source>
</evidence>
<dbReference type="CDD" id="cd05296">
    <property type="entry name" value="GH4_P_beta_glucosidase"/>
    <property type="match status" value="1"/>
</dbReference>
<dbReference type="InterPro" id="IPR019802">
    <property type="entry name" value="GlycHydrolase_4_CS"/>
</dbReference>
<dbReference type="SUPFAM" id="SSF51735">
    <property type="entry name" value="NAD(P)-binding Rossmann-fold domains"/>
    <property type="match status" value="1"/>
</dbReference>
<feature type="binding site" evidence="8">
    <location>
        <position position="162"/>
    </location>
    <ligand>
        <name>Mn(2+)</name>
        <dbReference type="ChEBI" id="CHEBI:29035"/>
    </ligand>
</feature>
<feature type="domain" description="Glycosyl hydrolase family 4 C-terminal" evidence="11">
    <location>
        <begin position="187"/>
        <end position="386"/>
    </location>
</feature>
<gene>
    <name evidence="12" type="ORF">AJ81_01665</name>
</gene>
<dbReference type="RefSeq" id="WP_031503483.1">
    <property type="nucleotide sequence ID" value="NC_022795.1"/>
</dbReference>
<comment type="cofactor">
    <cofactor evidence="10">
        <name>NAD(+)</name>
        <dbReference type="ChEBI" id="CHEBI:57540"/>
    </cofactor>
    <text evidence="10">Binds 1 NAD(+) per subunit.</text>
</comment>
<feature type="binding site" evidence="8">
    <location>
        <position position="192"/>
    </location>
    <ligand>
        <name>Mn(2+)</name>
        <dbReference type="ChEBI" id="CHEBI:29035"/>
    </ligand>
</feature>
<dbReference type="EMBL" id="CP007141">
    <property type="protein sequence ID" value="AJC73121.1"/>
    <property type="molecule type" value="Genomic_DNA"/>
</dbReference>
<dbReference type="Proteomes" id="UP000077469">
    <property type="component" value="Chromosome"/>
</dbReference>
<keyword evidence="2 8" id="KW-0479">Metal-binding</keyword>
<feature type="site" description="Increases basicity of active site Tyr" evidence="9">
    <location>
        <position position="103"/>
    </location>
</feature>
<dbReference type="STRING" id="1123384.AJ81_01665"/>
<evidence type="ECO:0000313" key="12">
    <source>
        <dbReference type="EMBL" id="AJC73121.1"/>
    </source>
</evidence>
<dbReference type="GO" id="GO:0005975">
    <property type="term" value="P:carbohydrate metabolic process"/>
    <property type="evidence" value="ECO:0007669"/>
    <property type="project" value="InterPro"/>
</dbReference>
<dbReference type="PROSITE" id="PS01324">
    <property type="entry name" value="GLYCOSYL_HYDROL_F4"/>
    <property type="match status" value="1"/>
</dbReference>
<evidence type="ECO:0000256" key="9">
    <source>
        <dbReference type="PIRSR" id="PIRSR601088-4"/>
    </source>
</evidence>
<dbReference type="PANTHER" id="PTHR32092">
    <property type="entry name" value="6-PHOSPHO-BETA-GLUCOSIDASE-RELATED"/>
    <property type="match status" value="1"/>
</dbReference>
<evidence type="ECO:0000256" key="10">
    <source>
        <dbReference type="RuleBase" id="RU361152"/>
    </source>
</evidence>
<proteinExistence type="inferred from homology"/>
<evidence type="ECO:0000256" key="8">
    <source>
        <dbReference type="PIRSR" id="PIRSR601088-3"/>
    </source>
</evidence>
<dbReference type="Gene3D" id="3.90.110.10">
    <property type="entry name" value="Lactate dehydrogenase/glycoside hydrolase, family 4, C-terminal"/>
    <property type="match status" value="1"/>
</dbReference>
<organism evidence="12 13">
    <name type="scientific">Pseudothermotoga hypogea DSM 11164 = NBRC 106472</name>
    <dbReference type="NCBI Taxonomy" id="1123384"/>
    <lineage>
        <taxon>Bacteria</taxon>
        <taxon>Thermotogati</taxon>
        <taxon>Thermotogota</taxon>
        <taxon>Thermotogae</taxon>
        <taxon>Thermotogales</taxon>
        <taxon>Thermotogaceae</taxon>
        <taxon>Pseudothermotoga</taxon>
    </lineage>
</organism>
<dbReference type="GO" id="GO:0008706">
    <property type="term" value="F:6-phospho-beta-glucosidase activity"/>
    <property type="evidence" value="ECO:0007669"/>
    <property type="project" value="UniProtKB-EC"/>
</dbReference>
<name>A0A0X1KPE8_9THEM</name>
<dbReference type="SUPFAM" id="SSF56327">
    <property type="entry name" value="LDH C-terminal domain-like"/>
    <property type="match status" value="1"/>
</dbReference>
<dbReference type="GO" id="GO:0046872">
    <property type="term" value="F:metal ion binding"/>
    <property type="evidence" value="ECO:0007669"/>
    <property type="project" value="UniProtKB-KW"/>
</dbReference>
<dbReference type="InterPro" id="IPR001088">
    <property type="entry name" value="Glyco_hydro_4"/>
</dbReference>
<dbReference type="OrthoDB" id="9808275at2"/>
<protein>
    <submittedName>
        <fullName evidence="12">6-phospho-beta-glucosidase</fullName>
        <ecNumber evidence="12">3.2.1.86</ecNumber>
    </submittedName>
</protein>
<reference evidence="12 13" key="1">
    <citation type="submission" date="2014-01" db="EMBL/GenBank/DDBJ databases">
        <title>Genome sequencing of Thermotog hypogea.</title>
        <authorList>
            <person name="Zhang X."/>
            <person name="Alvare G."/>
            <person name="Fristensky B."/>
            <person name="Chen L."/>
            <person name="Suen T."/>
            <person name="Chen Q."/>
            <person name="Ma K."/>
        </authorList>
    </citation>
    <scope>NUCLEOTIDE SEQUENCE [LARGE SCALE GENOMIC DNA]</scope>
    <source>
        <strain evidence="12 13">DSM 11164</strain>
    </source>
</reference>
<feature type="binding site" evidence="7">
    <location>
        <position position="140"/>
    </location>
    <ligand>
        <name>substrate</name>
    </ligand>
</feature>
<sequence>MKIAVIGAGSSYTPELISGLLDVSEQIDLREVWMHDIDERKLQIMYGFCQRLVKNRFKLFETKDFVEAVRESSYVVFQFRPGGLKARKLDEEIPLKYGLIGQETTGVGGFAAALRAFPIMERYVDSVDKHSEAIVINFTNPSGHVTEFVLNYLGFERFIGLCNVPINFLNHLASLLSCEMEEIFVKYYGLNHLSFVERIWMNNEDVTEKVFQMLSKFESPELPSWLILSAKLLMNPYLRYYVSTQQMFKKIYEEGTRAEKVIEIEERLFRKYETENEIPAELSQRGGSLYSTAAARLIRDLTLSNNSVHIVNTRNMGAIANLPDDYVLEVPCLTKANRVLPITEGSADPFAVGLIHTVKMYERLTIEAYLKKSKATAIKALLLHPLGPRSHNVRELLEEICQANREYFELL</sequence>
<dbReference type="EC" id="3.2.1.86" evidence="12"/>
<feature type="binding site" evidence="7">
    <location>
        <position position="87"/>
    </location>
    <ligand>
        <name>substrate</name>
    </ligand>
</feature>
<dbReference type="AlphaFoldDB" id="A0A0X1KPE8"/>
<evidence type="ECO:0000259" key="11">
    <source>
        <dbReference type="Pfam" id="PF11975"/>
    </source>
</evidence>
<keyword evidence="8" id="KW-0170">Cobalt</keyword>
<dbReference type="PANTHER" id="PTHR32092:SF5">
    <property type="entry name" value="6-PHOSPHO-BETA-GLUCOSIDASE"/>
    <property type="match status" value="1"/>
</dbReference>
<comment type="similarity">
    <text evidence="1 10">Belongs to the glycosyl hydrolase 4 family.</text>
</comment>
<evidence type="ECO:0000256" key="3">
    <source>
        <dbReference type="ARBA" id="ARBA00022801"/>
    </source>
</evidence>
<evidence type="ECO:0000256" key="6">
    <source>
        <dbReference type="ARBA" id="ARBA00023295"/>
    </source>
</evidence>
<accession>A0A0X1KPE8</accession>
<dbReference type="InterPro" id="IPR036291">
    <property type="entry name" value="NAD(P)-bd_dom_sf"/>
</dbReference>
<dbReference type="GO" id="GO:0016616">
    <property type="term" value="F:oxidoreductase activity, acting on the CH-OH group of donors, NAD or NADP as acceptor"/>
    <property type="evidence" value="ECO:0007669"/>
    <property type="project" value="InterPro"/>
</dbReference>
<dbReference type="Pfam" id="PF02056">
    <property type="entry name" value="Glyco_hydro_4"/>
    <property type="match status" value="1"/>
</dbReference>
<evidence type="ECO:0000256" key="1">
    <source>
        <dbReference type="ARBA" id="ARBA00010141"/>
    </source>
</evidence>
<keyword evidence="5 8" id="KW-0464">Manganese</keyword>
<dbReference type="PATRIC" id="fig|1123384.7.peg.332"/>
<keyword evidence="8" id="KW-0408">Iron</keyword>
<keyword evidence="3 10" id="KW-0378">Hydrolase</keyword>
<dbReference type="Pfam" id="PF11975">
    <property type="entry name" value="Glyco_hydro_4C"/>
    <property type="match status" value="1"/>
</dbReference>
<dbReference type="PaxDb" id="1123384-AJ81_01665"/>
<dbReference type="InterPro" id="IPR022616">
    <property type="entry name" value="Glyco_hydro_4_C"/>
</dbReference>
<keyword evidence="6 10" id="KW-0326">Glycosidase</keyword>